<proteinExistence type="predicted"/>
<evidence type="ECO:0000313" key="1">
    <source>
        <dbReference type="EMBL" id="TFK37999.1"/>
    </source>
</evidence>
<organism evidence="1 2">
    <name type="scientific">Crucibulum laeve</name>
    <dbReference type="NCBI Taxonomy" id="68775"/>
    <lineage>
        <taxon>Eukaryota</taxon>
        <taxon>Fungi</taxon>
        <taxon>Dikarya</taxon>
        <taxon>Basidiomycota</taxon>
        <taxon>Agaricomycotina</taxon>
        <taxon>Agaricomycetes</taxon>
        <taxon>Agaricomycetidae</taxon>
        <taxon>Agaricales</taxon>
        <taxon>Agaricineae</taxon>
        <taxon>Nidulariaceae</taxon>
        <taxon>Crucibulum</taxon>
    </lineage>
</organism>
<gene>
    <name evidence="1" type="ORF">BDQ12DRAFT_723756</name>
</gene>
<accession>A0A5C3LXN4</accession>
<dbReference type="Proteomes" id="UP000308652">
    <property type="component" value="Unassembled WGS sequence"/>
</dbReference>
<dbReference type="EMBL" id="ML213605">
    <property type="protein sequence ID" value="TFK37999.1"/>
    <property type="molecule type" value="Genomic_DNA"/>
</dbReference>
<reference evidence="1 2" key="1">
    <citation type="journal article" date="2019" name="Nat. Ecol. Evol.">
        <title>Megaphylogeny resolves global patterns of mushroom evolution.</title>
        <authorList>
            <person name="Varga T."/>
            <person name="Krizsan K."/>
            <person name="Foldi C."/>
            <person name="Dima B."/>
            <person name="Sanchez-Garcia M."/>
            <person name="Sanchez-Ramirez S."/>
            <person name="Szollosi G.J."/>
            <person name="Szarkandi J.G."/>
            <person name="Papp V."/>
            <person name="Albert L."/>
            <person name="Andreopoulos W."/>
            <person name="Angelini C."/>
            <person name="Antonin V."/>
            <person name="Barry K.W."/>
            <person name="Bougher N.L."/>
            <person name="Buchanan P."/>
            <person name="Buyck B."/>
            <person name="Bense V."/>
            <person name="Catcheside P."/>
            <person name="Chovatia M."/>
            <person name="Cooper J."/>
            <person name="Damon W."/>
            <person name="Desjardin D."/>
            <person name="Finy P."/>
            <person name="Geml J."/>
            <person name="Haridas S."/>
            <person name="Hughes K."/>
            <person name="Justo A."/>
            <person name="Karasinski D."/>
            <person name="Kautmanova I."/>
            <person name="Kiss B."/>
            <person name="Kocsube S."/>
            <person name="Kotiranta H."/>
            <person name="LaButti K.M."/>
            <person name="Lechner B.E."/>
            <person name="Liimatainen K."/>
            <person name="Lipzen A."/>
            <person name="Lukacs Z."/>
            <person name="Mihaltcheva S."/>
            <person name="Morgado L.N."/>
            <person name="Niskanen T."/>
            <person name="Noordeloos M.E."/>
            <person name="Ohm R.A."/>
            <person name="Ortiz-Santana B."/>
            <person name="Ovrebo C."/>
            <person name="Racz N."/>
            <person name="Riley R."/>
            <person name="Savchenko A."/>
            <person name="Shiryaev A."/>
            <person name="Soop K."/>
            <person name="Spirin V."/>
            <person name="Szebenyi C."/>
            <person name="Tomsovsky M."/>
            <person name="Tulloss R.E."/>
            <person name="Uehling J."/>
            <person name="Grigoriev I.V."/>
            <person name="Vagvolgyi C."/>
            <person name="Papp T."/>
            <person name="Martin F.M."/>
            <person name="Miettinen O."/>
            <person name="Hibbett D.S."/>
            <person name="Nagy L.G."/>
        </authorList>
    </citation>
    <scope>NUCLEOTIDE SEQUENCE [LARGE SCALE GENOMIC DNA]</scope>
    <source>
        <strain evidence="1 2">CBS 166.37</strain>
    </source>
</reference>
<dbReference type="AlphaFoldDB" id="A0A5C3LXN4"/>
<name>A0A5C3LXN4_9AGAR</name>
<dbReference type="OrthoDB" id="5150177at2759"/>
<sequence length="95" mass="11150">MQSNVVAFLAIATFIAKYAKSIRYNKGAALKRLDVSEYKRVSMNNKDLEIRPANKPDLETREFDNYEAEARELYDFALEARDFFNEDFELEARDK</sequence>
<keyword evidence="2" id="KW-1185">Reference proteome</keyword>
<protein>
    <submittedName>
        <fullName evidence="1">Uncharacterized protein</fullName>
    </submittedName>
</protein>
<evidence type="ECO:0000313" key="2">
    <source>
        <dbReference type="Proteomes" id="UP000308652"/>
    </source>
</evidence>